<keyword evidence="3" id="KW-0443">Lipid metabolism</keyword>
<gene>
    <name evidence="4" type="ORF">E1261_42405</name>
</gene>
<dbReference type="Pfam" id="PF03403">
    <property type="entry name" value="PAF-AH_p_II"/>
    <property type="match status" value="1"/>
</dbReference>
<protein>
    <submittedName>
        <fullName evidence="4">Lipase</fullName>
    </submittedName>
</protein>
<comment type="caution">
    <text evidence="4">The sequence shown here is derived from an EMBL/GenBank/DDBJ whole genome shotgun (WGS) entry which is preliminary data.</text>
</comment>
<dbReference type="Gene3D" id="3.40.50.1820">
    <property type="entry name" value="alpha/beta hydrolase"/>
    <property type="match status" value="1"/>
</dbReference>
<dbReference type="EMBL" id="SMKA01000392">
    <property type="protein sequence ID" value="TDC14549.1"/>
    <property type="molecule type" value="Genomic_DNA"/>
</dbReference>
<dbReference type="AlphaFoldDB" id="A0A4R4NYE0"/>
<evidence type="ECO:0000256" key="1">
    <source>
        <dbReference type="ARBA" id="ARBA00022801"/>
    </source>
</evidence>
<evidence type="ECO:0000313" key="4">
    <source>
        <dbReference type="EMBL" id="TDC14549.1"/>
    </source>
</evidence>
<sequence length="402" mass="44016">MRRFSWTMKRMTALTFDVPAPTGPDRTGTSAMHLVDSTRSDASAPSGQRELMVNVWYPAEPDARGEVARYMPPKQALAWDEDTRLSGDLGASAGFVDLPEVRTHSLIDVPVRPGAHPVVLFSPGYYHSRFQNTAHIEELASHGYIVVAMDHTHETPVEFPGGRLVPGTGEPIATTPTYRSAIAARVADTRFVLDQLAGFRDGVAADADGKQLPPGLAAALDLERTGMFGFSAGGYTTARAMFVDLRIAAGANLDGTLADDKLESPTSEISERGLDRPLLLFGSDGSQRLADPNDREHYDLSWVHFWKSHQSWKLNLQLPGAKHIAFTDLLYVYADLLRQLVPNDLELRQLASNRTLGTVDPARGLAAQRAYLTAYFDQVLRHNPSPLLNGPSADFPEITFVP</sequence>
<name>A0A4R4NYE0_9ACTN</name>
<dbReference type="InterPro" id="IPR029058">
    <property type="entry name" value="AB_hydrolase_fold"/>
</dbReference>
<keyword evidence="5" id="KW-1185">Reference proteome</keyword>
<dbReference type="OrthoDB" id="569821at2"/>
<evidence type="ECO:0000256" key="2">
    <source>
        <dbReference type="ARBA" id="ARBA00022963"/>
    </source>
</evidence>
<keyword evidence="1" id="KW-0378">Hydrolase</keyword>
<dbReference type="PANTHER" id="PTHR10272:SF0">
    <property type="entry name" value="PLATELET-ACTIVATING FACTOR ACETYLHYDROLASE"/>
    <property type="match status" value="1"/>
</dbReference>
<evidence type="ECO:0000256" key="3">
    <source>
        <dbReference type="ARBA" id="ARBA00023098"/>
    </source>
</evidence>
<dbReference type="SUPFAM" id="SSF53474">
    <property type="entry name" value="alpha/beta-Hydrolases"/>
    <property type="match status" value="1"/>
</dbReference>
<dbReference type="GO" id="GO:0003847">
    <property type="term" value="F:1-alkyl-2-acetylglycerophosphocholine esterase activity"/>
    <property type="evidence" value="ECO:0007669"/>
    <property type="project" value="TreeGrafter"/>
</dbReference>
<accession>A0A4R4NYE0</accession>
<dbReference type="PANTHER" id="PTHR10272">
    <property type="entry name" value="PLATELET-ACTIVATING FACTOR ACETYLHYDROLASE"/>
    <property type="match status" value="1"/>
</dbReference>
<evidence type="ECO:0000313" key="5">
    <source>
        <dbReference type="Proteomes" id="UP000295075"/>
    </source>
</evidence>
<dbReference type="GO" id="GO:0016042">
    <property type="term" value="P:lipid catabolic process"/>
    <property type="evidence" value="ECO:0007669"/>
    <property type="project" value="UniProtKB-KW"/>
</dbReference>
<reference evidence="4 5" key="1">
    <citation type="submission" date="2019-03" db="EMBL/GenBank/DDBJ databases">
        <title>Draft genome sequences of novel Actinobacteria.</title>
        <authorList>
            <person name="Sahin N."/>
            <person name="Ay H."/>
            <person name="Saygin H."/>
        </authorList>
    </citation>
    <scope>NUCLEOTIDE SEQUENCE [LARGE SCALE GENOMIC DNA]</scope>
    <source>
        <strain evidence="4 5">JCM 30547</strain>
    </source>
</reference>
<keyword evidence="2" id="KW-0442">Lipid degradation</keyword>
<organism evidence="4 5">
    <name type="scientific">Kribbella albertanoniae</name>
    <dbReference type="NCBI Taxonomy" id="1266829"/>
    <lineage>
        <taxon>Bacteria</taxon>
        <taxon>Bacillati</taxon>
        <taxon>Actinomycetota</taxon>
        <taxon>Actinomycetes</taxon>
        <taxon>Propionibacteriales</taxon>
        <taxon>Kribbellaceae</taxon>
        <taxon>Kribbella</taxon>
    </lineage>
</organism>
<dbReference type="Proteomes" id="UP000295075">
    <property type="component" value="Unassembled WGS sequence"/>
</dbReference>
<proteinExistence type="predicted"/>